<dbReference type="Gene3D" id="3.30.2080.10">
    <property type="entry name" value="GH92 mannosidase domain"/>
    <property type="match status" value="1"/>
</dbReference>
<dbReference type="InterPro" id="IPR014718">
    <property type="entry name" value="GH-type_carb-bd"/>
</dbReference>
<dbReference type="PROSITE" id="PS51257">
    <property type="entry name" value="PROKAR_LIPOPROTEIN"/>
    <property type="match status" value="1"/>
</dbReference>
<dbReference type="PANTHER" id="PTHR12143">
    <property type="entry name" value="PEPTIDE N-GLYCANASE PNGASE -RELATED"/>
    <property type="match status" value="1"/>
</dbReference>
<keyword evidence="8" id="KW-1185">Reference proteome</keyword>
<keyword evidence="3" id="KW-0106">Calcium</keyword>
<dbReference type="InterPro" id="IPR050883">
    <property type="entry name" value="PNGase"/>
</dbReference>
<dbReference type="NCBIfam" id="TIGR01180">
    <property type="entry name" value="aman2_put"/>
    <property type="match status" value="1"/>
</dbReference>
<dbReference type="Pfam" id="PF07971">
    <property type="entry name" value="Glyco_hydro_92"/>
    <property type="match status" value="1"/>
</dbReference>
<keyword evidence="7" id="KW-0326">Glycosidase</keyword>
<keyword evidence="7" id="KW-0378">Hydrolase</keyword>
<name>A0AAP2DMF3_9BACT</name>
<feature type="signal peptide" evidence="4">
    <location>
        <begin position="1"/>
        <end position="22"/>
    </location>
</feature>
<dbReference type="InterPro" id="IPR012939">
    <property type="entry name" value="Glyco_hydro_92"/>
</dbReference>
<evidence type="ECO:0000256" key="4">
    <source>
        <dbReference type="SAM" id="SignalP"/>
    </source>
</evidence>
<dbReference type="SUPFAM" id="SSF48208">
    <property type="entry name" value="Six-hairpin glycosidases"/>
    <property type="match status" value="1"/>
</dbReference>
<dbReference type="PANTHER" id="PTHR12143:SF43">
    <property type="entry name" value="PUTATIVE-RELATED"/>
    <property type="match status" value="1"/>
</dbReference>
<evidence type="ECO:0000256" key="3">
    <source>
        <dbReference type="ARBA" id="ARBA00022837"/>
    </source>
</evidence>
<feature type="domain" description="Glycosyl hydrolase family 92 N-terminal" evidence="6">
    <location>
        <begin position="30"/>
        <end position="257"/>
    </location>
</feature>
<dbReference type="InterPro" id="IPR008928">
    <property type="entry name" value="6-hairpin_glycosidase_sf"/>
</dbReference>
<evidence type="ECO:0000256" key="2">
    <source>
        <dbReference type="ARBA" id="ARBA00011245"/>
    </source>
</evidence>
<protein>
    <submittedName>
        <fullName evidence="7">GH92 family glycosyl hydrolase</fullName>
        <ecNumber evidence="7">3.2.1.-</ecNumber>
    </submittedName>
</protein>
<dbReference type="InterPro" id="IPR041371">
    <property type="entry name" value="GH92_N"/>
</dbReference>
<dbReference type="RefSeq" id="WP_254163444.1">
    <property type="nucleotide sequence ID" value="NZ_JAHESF010000010.1"/>
</dbReference>
<dbReference type="FunFam" id="1.20.1050.60:FF:000001">
    <property type="entry name" value="Putative alpha-1,2-mannosidase"/>
    <property type="match status" value="1"/>
</dbReference>
<dbReference type="GO" id="GO:0000224">
    <property type="term" value="F:peptide-N4-(N-acetyl-beta-glucosaminyl)asparagine amidase activity"/>
    <property type="evidence" value="ECO:0007669"/>
    <property type="project" value="TreeGrafter"/>
</dbReference>
<dbReference type="Gene3D" id="1.20.1610.10">
    <property type="entry name" value="alpha-1,2-mannosidases domains"/>
    <property type="match status" value="1"/>
</dbReference>
<comment type="cofactor">
    <cofactor evidence="1">
        <name>Ca(2+)</name>
        <dbReference type="ChEBI" id="CHEBI:29108"/>
    </cofactor>
</comment>
<dbReference type="FunFam" id="3.30.2080.10:FF:000001">
    <property type="entry name" value="Alpha-1,2-mannosidase subfamily"/>
    <property type="match status" value="1"/>
</dbReference>
<evidence type="ECO:0000313" key="8">
    <source>
        <dbReference type="Proteomes" id="UP001319200"/>
    </source>
</evidence>
<feature type="domain" description="Glycosyl hydrolase family 92" evidence="5">
    <location>
        <begin position="263"/>
        <end position="738"/>
    </location>
</feature>
<evidence type="ECO:0000256" key="1">
    <source>
        <dbReference type="ARBA" id="ARBA00001913"/>
    </source>
</evidence>
<dbReference type="Proteomes" id="UP001319200">
    <property type="component" value="Unassembled WGS sequence"/>
</dbReference>
<dbReference type="GO" id="GO:0005829">
    <property type="term" value="C:cytosol"/>
    <property type="evidence" value="ECO:0007669"/>
    <property type="project" value="TreeGrafter"/>
</dbReference>
<dbReference type="FunFam" id="1.20.1610.10:FF:000001">
    <property type="entry name" value="Putative alpha-1,2-mannosidase"/>
    <property type="match status" value="1"/>
</dbReference>
<evidence type="ECO:0000313" key="7">
    <source>
        <dbReference type="EMBL" id="MBT1697572.1"/>
    </source>
</evidence>
<feature type="chain" id="PRO_5042906481" evidence="4">
    <location>
        <begin position="23"/>
        <end position="760"/>
    </location>
</feature>
<gene>
    <name evidence="7" type="ORF">KK083_11840</name>
</gene>
<proteinExistence type="predicted"/>
<accession>A0AAP2DMF3</accession>
<reference evidence="7 8" key="1">
    <citation type="submission" date="2021-05" db="EMBL/GenBank/DDBJ databases">
        <title>A Polyphasic approach of four new species of the genus Ohtaekwangia: Ohtaekwangia histidinii sp. nov., Ohtaekwangia cretensis sp. nov., Ohtaekwangia indiensis sp. nov., Ohtaekwangia reichenbachii sp. nov. from diverse environment.</title>
        <authorList>
            <person name="Octaviana S."/>
        </authorList>
    </citation>
    <scope>NUCLEOTIDE SEQUENCE [LARGE SCALE GENOMIC DNA]</scope>
    <source>
        <strain evidence="7 8">PWU4</strain>
    </source>
</reference>
<evidence type="ECO:0000259" key="5">
    <source>
        <dbReference type="Pfam" id="PF07971"/>
    </source>
</evidence>
<evidence type="ECO:0000259" key="6">
    <source>
        <dbReference type="Pfam" id="PF17678"/>
    </source>
</evidence>
<dbReference type="Gene3D" id="2.70.98.10">
    <property type="match status" value="1"/>
</dbReference>
<dbReference type="Gene3D" id="1.20.1050.60">
    <property type="entry name" value="alpha-1,2-mannosidase"/>
    <property type="match status" value="1"/>
</dbReference>
<dbReference type="GO" id="GO:0006516">
    <property type="term" value="P:glycoprotein catabolic process"/>
    <property type="evidence" value="ECO:0007669"/>
    <property type="project" value="TreeGrafter"/>
</dbReference>
<organism evidence="7 8">
    <name type="scientific">Chryseosolibacter histidini</name>
    <dbReference type="NCBI Taxonomy" id="2782349"/>
    <lineage>
        <taxon>Bacteria</taxon>
        <taxon>Pseudomonadati</taxon>
        <taxon>Bacteroidota</taxon>
        <taxon>Cytophagia</taxon>
        <taxon>Cytophagales</taxon>
        <taxon>Chryseotaleaceae</taxon>
        <taxon>Chryseosolibacter</taxon>
    </lineage>
</organism>
<dbReference type="AlphaFoldDB" id="A0AAP2DMF3"/>
<dbReference type="InterPro" id="IPR005887">
    <property type="entry name" value="GH92_a_mannosidase_put"/>
</dbReference>
<comment type="subunit">
    <text evidence="2">Monomer.</text>
</comment>
<dbReference type="Pfam" id="PF17678">
    <property type="entry name" value="Glyco_hydro_92N"/>
    <property type="match status" value="1"/>
</dbReference>
<comment type="caution">
    <text evidence="7">The sequence shown here is derived from an EMBL/GenBank/DDBJ whole genome shotgun (WGS) entry which is preliminary data.</text>
</comment>
<dbReference type="EC" id="3.2.1.-" evidence="7"/>
<dbReference type="GO" id="GO:0030246">
    <property type="term" value="F:carbohydrate binding"/>
    <property type="evidence" value="ECO:0007669"/>
    <property type="project" value="InterPro"/>
</dbReference>
<keyword evidence="4" id="KW-0732">Signal</keyword>
<dbReference type="GO" id="GO:0016798">
    <property type="term" value="F:hydrolase activity, acting on glycosyl bonds"/>
    <property type="evidence" value="ECO:0007669"/>
    <property type="project" value="UniProtKB-KW"/>
</dbReference>
<dbReference type="EMBL" id="JAHESF010000010">
    <property type="protein sequence ID" value="MBT1697572.1"/>
    <property type="molecule type" value="Genomic_DNA"/>
</dbReference>
<sequence>MVKKLGLSVAVFLGCCLLQVNAQVSDPVSYVSTLVGTNSKFELSTGNTYPAIALPWAMNFWSPQTGKMGDGWMYTYTADKIRGFKQTHQPSPWMNDYGQFSIMPVTGKAVFNENDRASWFSHKAEVARPYYYKVHLADHDVTTEITPTERAAMFRFTFPDSKRSFIVTDAFDKGSFVKIIPEEKKIVGYTTRNSGGVPENFRNYFVIVFDKPFSYFATVKDGKITEGEKQFEGNHAGAIIGFSTTDNEQVHARVASSFISEAQALINLKELGDSGFDQVVSKGKQRWNEVLGKIKVEDDNIDNLRTFYSSFYRSVLFPRNLSEIDADGKVVHYSPYNGKVLPGYMFTDTGFWDTFRSLFPFLNFLYPSQNAKMQEGLVNAYKESGFLPEWASPGHRDIMVGNNSASVVADAYLKGLRGYEIETLWQALKHGANNVHPKVSASGRKGYEQYNKYGYIPNDVDIDQNVARTLEYAYDDWTIYRLGKALNKPQQEIEVYAKRALNYKNVYNPKRKLMAGRAANGSFSDAFNPADWGRDFTEGNSWHYSWSVFHDLQGLIQLMGGQKQFVSMLDSVFIIPGSRGMESRSMIHEMREMQVMDMGQYAHGNQPIQHMAYLYNYGGEPWKTQYWAREIMDKLYAATPDGYCGDEDNGQTSAWYVFSALGFYPVCPGSNEYVMGSPLFRSVKIELENGKQIEIKADNNSKENRYIADMKLNGKQYSKNYVTHEELLKGAKINFTMSAAPNKGRGVNKSDFPYSFSNEK</sequence>
<dbReference type="GO" id="GO:0005975">
    <property type="term" value="P:carbohydrate metabolic process"/>
    <property type="evidence" value="ECO:0007669"/>
    <property type="project" value="InterPro"/>
</dbReference>